<dbReference type="PANTHER" id="PTHR41286">
    <property type="entry name" value="HNH NUCLEASE YAJD-RELATED"/>
    <property type="match status" value="1"/>
</dbReference>
<evidence type="ECO:0000313" key="7">
    <source>
        <dbReference type="Proteomes" id="UP000285138"/>
    </source>
</evidence>
<dbReference type="PANTHER" id="PTHR41286:SF1">
    <property type="entry name" value="HNH NUCLEASE YAJD-RELATED"/>
    <property type="match status" value="1"/>
</dbReference>
<evidence type="ECO:0000256" key="3">
    <source>
        <dbReference type="ARBA" id="ARBA00038412"/>
    </source>
</evidence>
<name>A0A424YGZ5_9FIRM</name>
<comment type="caution">
    <text evidence="6">The sequence shown here is derived from an EMBL/GenBank/DDBJ whole genome shotgun (WGS) entry which is preliminary data.</text>
</comment>
<dbReference type="InterPro" id="IPR002711">
    <property type="entry name" value="HNH"/>
</dbReference>
<accession>A0A424YGZ5</accession>
<reference evidence="6 7" key="1">
    <citation type="submission" date="2018-08" db="EMBL/GenBank/DDBJ databases">
        <title>The metabolism and importance of syntrophic acetate oxidation coupled to methane or sulfide production in haloalkaline environments.</title>
        <authorList>
            <person name="Timmers P.H.A."/>
            <person name="Vavourakis C.D."/>
            <person name="Sorokin D.Y."/>
            <person name="Sinninghe Damste J.S."/>
            <person name="Muyzer G."/>
            <person name="Stams A.J.M."/>
            <person name="Plugge C.M."/>
        </authorList>
    </citation>
    <scope>NUCLEOTIDE SEQUENCE [LARGE SCALE GENOMIC DNA]</scope>
    <source>
        <strain evidence="6">MSAO_Bac1</strain>
    </source>
</reference>
<dbReference type="Pfam" id="PF01844">
    <property type="entry name" value="HNH"/>
    <property type="match status" value="1"/>
</dbReference>
<evidence type="ECO:0000259" key="5">
    <source>
        <dbReference type="SMART" id="SM00507"/>
    </source>
</evidence>
<evidence type="ECO:0000256" key="1">
    <source>
        <dbReference type="ARBA" id="ARBA00022722"/>
    </source>
</evidence>
<dbReference type="InterPro" id="IPR003615">
    <property type="entry name" value="HNH_nuc"/>
</dbReference>
<dbReference type="GO" id="GO:0003676">
    <property type="term" value="F:nucleic acid binding"/>
    <property type="evidence" value="ECO:0007669"/>
    <property type="project" value="InterPro"/>
</dbReference>
<gene>
    <name evidence="6" type="ORF">D5R97_02565</name>
</gene>
<dbReference type="SMART" id="SM00507">
    <property type="entry name" value="HNHc"/>
    <property type="match status" value="1"/>
</dbReference>
<dbReference type="GO" id="GO:0005829">
    <property type="term" value="C:cytosol"/>
    <property type="evidence" value="ECO:0007669"/>
    <property type="project" value="TreeGrafter"/>
</dbReference>
<dbReference type="Proteomes" id="UP000285138">
    <property type="component" value="Unassembled WGS sequence"/>
</dbReference>
<evidence type="ECO:0000256" key="4">
    <source>
        <dbReference type="ARBA" id="ARBA00040194"/>
    </source>
</evidence>
<proteinExistence type="inferred from homology"/>
<keyword evidence="1" id="KW-0540">Nuclease</keyword>
<evidence type="ECO:0000313" key="6">
    <source>
        <dbReference type="EMBL" id="RQD77354.1"/>
    </source>
</evidence>
<dbReference type="CDD" id="cd00085">
    <property type="entry name" value="HNHc"/>
    <property type="match status" value="1"/>
</dbReference>
<dbReference type="GO" id="GO:0004519">
    <property type="term" value="F:endonuclease activity"/>
    <property type="evidence" value="ECO:0007669"/>
    <property type="project" value="UniProtKB-KW"/>
</dbReference>
<dbReference type="EMBL" id="QZAA01000072">
    <property type="protein sequence ID" value="RQD77354.1"/>
    <property type="molecule type" value="Genomic_DNA"/>
</dbReference>
<keyword evidence="6" id="KW-0255">Endonuclease</keyword>
<feature type="domain" description="HNH nuclease" evidence="5">
    <location>
        <begin position="51"/>
        <end position="106"/>
    </location>
</feature>
<keyword evidence="2" id="KW-0378">Hydrolase</keyword>
<sequence length="117" mass="13541">MGRAFACRWPGCPELVTKPGYCQAHAKQARDRADSSRESAVKRGYSWNWHKIRKRYIARNPYCEDCRAKGIIREAKEVHHVRSIREAPHLRYSPENLRALCLSCHAEAHRGGRKSVE</sequence>
<protein>
    <recommendedName>
        <fullName evidence="4">Putative HNH nuclease YajD</fullName>
    </recommendedName>
</protein>
<dbReference type="AlphaFoldDB" id="A0A424YGZ5"/>
<dbReference type="GO" id="GO:0016787">
    <property type="term" value="F:hydrolase activity"/>
    <property type="evidence" value="ECO:0007669"/>
    <property type="project" value="UniProtKB-KW"/>
</dbReference>
<evidence type="ECO:0000256" key="2">
    <source>
        <dbReference type="ARBA" id="ARBA00022801"/>
    </source>
</evidence>
<organism evidence="6 7">
    <name type="scientific">Candidatus Syntrophonatronum acetioxidans</name>
    <dbReference type="NCBI Taxonomy" id="1795816"/>
    <lineage>
        <taxon>Bacteria</taxon>
        <taxon>Bacillati</taxon>
        <taxon>Bacillota</taxon>
        <taxon>Clostridia</taxon>
        <taxon>Eubacteriales</taxon>
        <taxon>Syntrophomonadaceae</taxon>
        <taxon>Candidatus Syntrophonatronum</taxon>
    </lineage>
</organism>
<dbReference type="GO" id="GO:0008270">
    <property type="term" value="F:zinc ion binding"/>
    <property type="evidence" value="ECO:0007669"/>
    <property type="project" value="InterPro"/>
</dbReference>
<comment type="similarity">
    <text evidence="3">Belongs to the HNH nuclease family.</text>
</comment>